<sequence>MSVLDITTSKKSVSFAFAENEPSSGNISDNEDSVNNSTVENSNMGKRLFAKARSRGRFSATKNLAHRARKERAWTRLCTKLENEAETSPVALANRTMMGLLMDRELDLTRSILINGDSGTNRITKSNESMRTQRINSMVTWPATDFYRYINDFSLDRYSPMGINPLKCSTQEYNYISLEEPGDELDAHRLRALYGNNHDNTDADGFDVDDSHANENVNPIDESVISNSNLNGGIGLILRKNSNPNVVTSVYCDDGVQFLTKHHITKPWIQAPRYSRVPLPDEHSNGLNITDASCSSDLTQLVDMTRAQVLNQVLKHNTEISKNYSISKQLPLSKFVSSTVAEEAVNGVMRTWFKTSEIMQEGLRTQSVRRLYPGTCTTQWYSILEAALAAGMPPEVVARSYHRLEKLCDVVSPRQDAKIADTISNSSTHIKRKYTRNMLET</sequence>
<evidence type="ECO:0000313" key="2">
    <source>
        <dbReference type="Proteomes" id="UP001151295"/>
    </source>
</evidence>
<reference evidence="1" key="1">
    <citation type="submission" date="2022-07" db="EMBL/GenBank/DDBJ databases">
        <title>Phylogenomic reconstructions and comparative analyses of Kickxellomycotina fungi.</title>
        <authorList>
            <person name="Reynolds N.K."/>
            <person name="Stajich J.E."/>
            <person name="Barry K."/>
            <person name="Grigoriev I.V."/>
            <person name="Crous P."/>
            <person name="Smith M.E."/>
        </authorList>
    </citation>
    <scope>NUCLEOTIDE SEQUENCE</scope>
    <source>
        <strain evidence="1">BCRC 34882</strain>
    </source>
</reference>
<name>A0ABQ8PF54_9FUNG</name>
<comment type="caution">
    <text evidence="1">The sequence shown here is derived from an EMBL/GenBank/DDBJ whole genome shotgun (WGS) entry which is preliminary data.</text>
</comment>
<dbReference type="EMBL" id="JANBQD010000112">
    <property type="protein sequence ID" value="KAJ1987902.1"/>
    <property type="molecule type" value="Genomic_DNA"/>
</dbReference>
<organism evidence="1 2">
    <name type="scientific">Coemansia umbellata</name>
    <dbReference type="NCBI Taxonomy" id="1424467"/>
    <lineage>
        <taxon>Eukaryota</taxon>
        <taxon>Fungi</taxon>
        <taxon>Fungi incertae sedis</taxon>
        <taxon>Zoopagomycota</taxon>
        <taxon>Kickxellomycotina</taxon>
        <taxon>Kickxellomycetes</taxon>
        <taxon>Kickxellales</taxon>
        <taxon>Kickxellaceae</taxon>
        <taxon>Coemansia</taxon>
    </lineage>
</organism>
<dbReference type="Proteomes" id="UP001151295">
    <property type="component" value="Unassembled WGS sequence"/>
</dbReference>
<protein>
    <submittedName>
        <fullName evidence="1">Uncharacterized protein</fullName>
    </submittedName>
</protein>
<evidence type="ECO:0000313" key="1">
    <source>
        <dbReference type="EMBL" id="KAJ1987902.1"/>
    </source>
</evidence>
<gene>
    <name evidence="1" type="ORF">EDC05_005585</name>
</gene>
<accession>A0ABQ8PF54</accession>
<proteinExistence type="predicted"/>
<keyword evidence="2" id="KW-1185">Reference proteome</keyword>